<gene>
    <name evidence="1" type="ORF">EB796_008240</name>
</gene>
<name>A0A7J7K696_BUGNE</name>
<evidence type="ECO:0000313" key="2">
    <source>
        <dbReference type="Proteomes" id="UP000593567"/>
    </source>
</evidence>
<organism evidence="1 2">
    <name type="scientific">Bugula neritina</name>
    <name type="common">Brown bryozoan</name>
    <name type="synonym">Sertularia neritina</name>
    <dbReference type="NCBI Taxonomy" id="10212"/>
    <lineage>
        <taxon>Eukaryota</taxon>
        <taxon>Metazoa</taxon>
        <taxon>Spiralia</taxon>
        <taxon>Lophotrochozoa</taxon>
        <taxon>Bryozoa</taxon>
        <taxon>Gymnolaemata</taxon>
        <taxon>Cheilostomatida</taxon>
        <taxon>Flustrina</taxon>
        <taxon>Buguloidea</taxon>
        <taxon>Bugulidae</taxon>
        <taxon>Bugula</taxon>
    </lineage>
</organism>
<dbReference type="AlphaFoldDB" id="A0A7J7K696"/>
<reference evidence="1" key="1">
    <citation type="submission" date="2020-06" db="EMBL/GenBank/DDBJ databases">
        <title>Draft genome of Bugula neritina, a colonial animal packing powerful symbionts and potential medicines.</title>
        <authorList>
            <person name="Rayko M."/>
        </authorList>
    </citation>
    <scope>NUCLEOTIDE SEQUENCE [LARGE SCALE GENOMIC DNA]</scope>
    <source>
        <strain evidence="1">Kwan_BN1</strain>
    </source>
</reference>
<dbReference type="Proteomes" id="UP000593567">
    <property type="component" value="Unassembled WGS sequence"/>
</dbReference>
<comment type="caution">
    <text evidence="1">The sequence shown here is derived from an EMBL/GenBank/DDBJ whole genome shotgun (WGS) entry which is preliminary data.</text>
</comment>
<sequence>MNVDISGFSSGIYSVVQINGSTYVGTNGKIFKLSDMDMQCSVNAPYLSGENEVKFGLNTKYCTSYLVNIIKSPVERRVALKAEYSVSCDQLILQGMFGKALLEPVLKLKMTELQDICGNGCNMAVNMTPSYSCSDNNLEVRWPTDLVFTEDVKELPTKTRNMLTKAAKNAGREKAQILTLNRYPHFLLPRLQSNGESIQMVLETKCVEDEKVYQENTDTCV</sequence>
<proteinExistence type="predicted"/>
<accession>A0A7J7K696</accession>
<keyword evidence="2" id="KW-1185">Reference proteome</keyword>
<evidence type="ECO:0000313" key="1">
    <source>
        <dbReference type="EMBL" id="KAF6033451.1"/>
    </source>
</evidence>
<dbReference type="EMBL" id="VXIV02001332">
    <property type="protein sequence ID" value="KAF6033451.1"/>
    <property type="molecule type" value="Genomic_DNA"/>
</dbReference>
<protein>
    <submittedName>
        <fullName evidence="1">Uncharacterized protein</fullName>
    </submittedName>
</protein>